<dbReference type="InterPro" id="IPR050765">
    <property type="entry name" value="Riboflavin_Biosynth_HTPR"/>
</dbReference>
<accession>A0ABZ2LZ21</accession>
<keyword evidence="3" id="KW-1185">Reference proteome</keyword>
<dbReference type="Proteomes" id="UP001370348">
    <property type="component" value="Chromosome"/>
</dbReference>
<gene>
    <name evidence="2" type="ORF">LZC94_44405</name>
</gene>
<dbReference type="Gene3D" id="3.40.430.10">
    <property type="entry name" value="Dihydrofolate Reductase, subunit A"/>
    <property type="match status" value="1"/>
</dbReference>
<sequence>MRKIMVAAFVSLDGVMQAPGGPEEDPTGGFEHGGWVAGYPDDVVGAAMGELLSKPYELLLGRKTYDIFAAHWPHITDPNAPDFAIAEAFNRVTKHVATHRPESLAWNNSRTLGPDPVAKLRELKKEEGLALLTQGSSDFLQTLFANDLVDELRLLVYPIVLGRGKRLFGSSAKPAGFRLESSQVSPNGIIVAAYTRAGDVKTGSFALEEPTPEEIARRNDLR</sequence>
<evidence type="ECO:0000313" key="2">
    <source>
        <dbReference type="EMBL" id="WXB14849.1"/>
    </source>
</evidence>
<feature type="domain" description="Bacterial bifunctional deaminase-reductase C-terminal" evidence="1">
    <location>
        <begin position="2"/>
        <end position="190"/>
    </location>
</feature>
<proteinExistence type="predicted"/>
<dbReference type="PANTHER" id="PTHR38011:SF2">
    <property type="entry name" value="BIFUNCTIONAL DEAMINASE-REDUCTASE DOMAIN PROTEIN"/>
    <property type="match status" value="1"/>
</dbReference>
<reference evidence="2 3" key="1">
    <citation type="submission" date="2021-12" db="EMBL/GenBank/DDBJ databases">
        <title>Discovery of the Pendulisporaceae a myxobacterial family with distinct sporulation behavior and unique specialized metabolism.</title>
        <authorList>
            <person name="Garcia R."/>
            <person name="Popoff A."/>
            <person name="Bader C.D."/>
            <person name="Loehr J."/>
            <person name="Walesch S."/>
            <person name="Walt C."/>
            <person name="Boldt J."/>
            <person name="Bunk B."/>
            <person name="Haeckl F.J.F.P.J."/>
            <person name="Gunesch A.P."/>
            <person name="Birkelbach J."/>
            <person name="Nuebel U."/>
            <person name="Pietschmann T."/>
            <person name="Bach T."/>
            <person name="Mueller R."/>
        </authorList>
    </citation>
    <scope>NUCLEOTIDE SEQUENCE [LARGE SCALE GENOMIC DNA]</scope>
    <source>
        <strain evidence="2 3">MSr11954</strain>
    </source>
</reference>
<dbReference type="InterPro" id="IPR024072">
    <property type="entry name" value="DHFR-like_dom_sf"/>
</dbReference>
<name>A0ABZ2LZ21_9BACT</name>
<dbReference type="Pfam" id="PF01872">
    <property type="entry name" value="RibD_C"/>
    <property type="match status" value="1"/>
</dbReference>
<dbReference type="SUPFAM" id="SSF53597">
    <property type="entry name" value="Dihydrofolate reductase-like"/>
    <property type="match status" value="1"/>
</dbReference>
<evidence type="ECO:0000313" key="3">
    <source>
        <dbReference type="Proteomes" id="UP001370348"/>
    </source>
</evidence>
<dbReference type="PANTHER" id="PTHR38011">
    <property type="entry name" value="DIHYDROFOLATE REDUCTASE FAMILY PROTEIN (AFU_ORTHOLOGUE AFUA_8G06820)"/>
    <property type="match status" value="1"/>
</dbReference>
<dbReference type="InterPro" id="IPR002734">
    <property type="entry name" value="RibDG_C"/>
</dbReference>
<evidence type="ECO:0000259" key="1">
    <source>
        <dbReference type="Pfam" id="PF01872"/>
    </source>
</evidence>
<organism evidence="2 3">
    <name type="scientific">Pendulispora albinea</name>
    <dbReference type="NCBI Taxonomy" id="2741071"/>
    <lineage>
        <taxon>Bacteria</taxon>
        <taxon>Pseudomonadati</taxon>
        <taxon>Myxococcota</taxon>
        <taxon>Myxococcia</taxon>
        <taxon>Myxococcales</taxon>
        <taxon>Sorangiineae</taxon>
        <taxon>Pendulisporaceae</taxon>
        <taxon>Pendulispora</taxon>
    </lineage>
</organism>
<dbReference type="EMBL" id="CP089984">
    <property type="protein sequence ID" value="WXB14849.1"/>
    <property type="molecule type" value="Genomic_DNA"/>
</dbReference>
<dbReference type="RefSeq" id="WP_394824473.1">
    <property type="nucleotide sequence ID" value="NZ_CP089984.1"/>
</dbReference>
<protein>
    <submittedName>
        <fullName evidence="2">Dihydrofolate reductase family protein</fullName>
    </submittedName>
</protein>